<dbReference type="Proteomes" id="UP001054945">
    <property type="component" value="Unassembled WGS sequence"/>
</dbReference>
<gene>
    <name evidence="1" type="ORF">CEXT_41311</name>
</gene>
<organism evidence="1 2">
    <name type="scientific">Caerostris extrusa</name>
    <name type="common">Bark spider</name>
    <name type="synonym">Caerostris bankana</name>
    <dbReference type="NCBI Taxonomy" id="172846"/>
    <lineage>
        <taxon>Eukaryota</taxon>
        <taxon>Metazoa</taxon>
        <taxon>Ecdysozoa</taxon>
        <taxon>Arthropoda</taxon>
        <taxon>Chelicerata</taxon>
        <taxon>Arachnida</taxon>
        <taxon>Araneae</taxon>
        <taxon>Araneomorphae</taxon>
        <taxon>Entelegynae</taxon>
        <taxon>Araneoidea</taxon>
        <taxon>Araneidae</taxon>
        <taxon>Caerostris</taxon>
    </lineage>
</organism>
<reference evidence="1 2" key="1">
    <citation type="submission" date="2021-06" db="EMBL/GenBank/DDBJ databases">
        <title>Caerostris extrusa draft genome.</title>
        <authorList>
            <person name="Kono N."/>
            <person name="Arakawa K."/>
        </authorList>
    </citation>
    <scope>NUCLEOTIDE SEQUENCE [LARGE SCALE GENOMIC DNA]</scope>
</reference>
<accession>A0AAV4TX36</accession>
<keyword evidence="2" id="KW-1185">Reference proteome</keyword>
<sequence>MTGGREVIQKGWKCNDSEFLMDGGDSNGCRRELVASLLMLLQFQRSATNLKKLAHLVQHRIQLVWRYLAMLKGFNTNQCSWGI</sequence>
<dbReference type="AlphaFoldDB" id="A0AAV4TX36"/>
<dbReference type="EMBL" id="BPLR01012047">
    <property type="protein sequence ID" value="GIY50918.1"/>
    <property type="molecule type" value="Genomic_DNA"/>
</dbReference>
<comment type="caution">
    <text evidence="1">The sequence shown here is derived from an EMBL/GenBank/DDBJ whole genome shotgun (WGS) entry which is preliminary data.</text>
</comment>
<proteinExistence type="predicted"/>
<evidence type="ECO:0000313" key="2">
    <source>
        <dbReference type="Proteomes" id="UP001054945"/>
    </source>
</evidence>
<evidence type="ECO:0008006" key="3">
    <source>
        <dbReference type="Google" id="ProtNLM"/>
    </source>
</evidence>
<name>A0AAV4TX36_CAEEX</name>
<protein>
    <recommendedName>
        <fullName evidence="3">Transposase</fullName>
    </recommendedName>
</protein>
<evidence type="ECO:0000313" key="1">
    <source>
        <dbReference type="EMBL" id="GIY50918.1"/>
    </source>
</evidence>